<dbReference type="Gene3D" id="3.30.9.10">
    <property type="entry name" value="D-Amino Acid Oxidase, subunit A, domain 2"/>
    <property type="match status" value="1"/>
</dbReference>
<dbReference type="PATRIC" id="fig|69.6.peg.2600"/>
<keyword evidence="1" id="KW-0560">Oxidoreductase</keyword>
<gene>
    <name evidence="2" type="ORF">GLE_2641</name>
</gene>
<dbReference type="AlphaFoldDB" id="A0A0S2DHG4"/>
<evidence type="ECO:0000313" key="2">
    <source>
        <dbReference type="EMBL" id="ALN57989.1"/>
    </source>
</evidence>
<dbReference type="STRING" id="69.GLE_2641"/>
<dbReference type="InterPro" id="IPR006076">
    <property type="entry name" value="FAD-dep_OxRdtase"/>
</dbReference>
<sequence>MADYDGYDVVVVGNGVLGMATAHALQLRDPGLRVAVVGPAPRPGAASAAAGAMMGCYGEVTAQLLRTPSGRAKLAKGLLAARHWPDWLESINQALPAEERIALTPGTIVFSNNKSGIIEDENYAAIVQALEENGAAYETLDPNRIDGLAPAEDCRPSRALYLPDEGSIDAAKLLGALSALIERSPTLSFIDDTATGLDIHGGRIRAVRLREGGRVAAAQVVLAAGVWTQAVLDSVPELARRIPRLFCGGGTSLLLDTGPRAQAHVLRTPNRAFACGLHAVPRGGGRLYVGATNTLFAQPMLRTSPADMFFLLECALDQLDQDLCAAQLVAWQAGNRPVAVDTCPLIGPTSVEGLWLLTGTYRDGLFLSPLLGRHIADRVCGGPGLFEETFAPERKPIRLYTVEQARAEALKHYLAMGSEHGIRLPRVGWHHAFPRFYEQMLNGLYDELGEDEFVLAPELLAIVAADRKRMVPFFRDYYAQVRQAWA</sequence>
<reference evidence="2 3" key="1">
    <citation type="submission" date="2015-11" db="EMBL/GenBank/DDBJ databases">
        <title>Genome sequences of Lysobacter enzymogenes strain C3 and Lysobacter antibioticus ATCC 29479.</title>
        <authorList>
            <person name="Kobayashi D.Y."/>
        </authorList>
    </citation>
    <scope>NUCLEOTIDE SEQUENCE [LARGE SCALE GENOMIC DNA]</scope>
    <source>
        <strain evidence="2 3">C3</strain>
    </source>
</reference>
<dbReference type="Proteomes" id="UP000061569">
    <property type="component" value="Chromosome"/>
</dbReference>
<evidence type="ECO:0000256" key="1">
    <source>
        <dbReference type="ARBA" id="ARBA00023002"/>
    </source>
</evidence>
<dbReference type="PANTHER" id="PTHR13847">
    <property type="entry name" value="SARCOSINE DEHYDROGENASE-RELATED"/>
    <property type="match status" value="1"/>
</dbReference>
<dbReference type="Pfam" id="PF01266">
    <property type="entry name" value="DAO"/>
    <property type="match status" value="1"/>
</dbReference>
<name>A0A0S2DHG4_LYSEN</name>
<dbReference type="SUPFAM" id="SSF51905">
    <property type="entry name" value="FAD/NAD(P)-binding domain"/>
    <property type="match status" value="1"/>
</dbReference>
<proteinExistence type="predicted"/>
<organism evidence="2 3">
    <name type="scientific">Lysobacter enzymogenes</name>
    <dbReference type="NCBI Taxonomy" id="69"/>
    <lineage>
        <taxon>Bacteria</taxon>
        <taxon>Pseudomonadati</taxon>
        <taxon>Pseudomonadota</taxon>
        <taxon>Gammaproteobacteria</taxon>
        <taxon>Lysobacterales</taxon>
        <taxon>Lysobacteraceae</taxon>
        <taxon>Lysobacter</taxon>
    </lineage>
</organism>
<dbReference type="OrthoDB" id="8993739at2"/>
<dbReference type="GO" id="GO:0005737">
    <property type="term" value="C:cytoplasm"/>
    <property type="evidence" value="ECO:0007669"/>
    <property type="project" value="TreeGrafter"/>
</dbReference>
<dbReference type="InterPro" id="IPR036188">
    <property type="entry name" value="FAD/NAD-bd_sf"/>
</dbReference>
<dbReference type="KEGG" id="lez:GLE_2641"/>
<evidence type="ECO:0000313" key="3">
    <source>
        <dbReference type="Proteomes" id="UP000061569"/>
    </source>
</evidence>
<accession>A0A0S2DHG4</accession>
<dbReference type="PANTHER" id="PTHR13847:SF289">
    <property type="entry name" value="GLYCINE OXIDASE"/>
    <property type="match status" value="1"/>
</dbReference>
<dbReference type="GO" id="GO:0016491">
    <property type="term" value="F:oxidoreductase activity"/>
    <property type="evidence" value="ECO:0007669"/>
    <property type="project" value="UniProtKB-KW"/>
</dbReference>
<dbReference type="EMBL" id="CP013140">
    <property type="protein sequence ID" value="ALN57989.1"/>
    <property type="molecule type" value="Genomic_DNA"/>
</dbReference>
<protein>
    <submittedName>
        <fullName evidence="2">FAD dependent oxidoreductase</fullName>
    </submittedName>
</protein>
<dbReference type="Gene3D" id="3.50.50.60">
    <property type="entry name" value="FAD/NAD(P)-binding domain"/>
    <property type="match status" value="1"/>
</dbReference>